<dbReference type="EMBL" id="JAQFWP010000007">
    <property type="protein sequence ID" value="MDA2803999.1"/>
    <property type="molecule type" value="Genomic_DNA"/>
</dbReference>
<dbReference type="InterPro" id="IPR005119">
    <property type="entry name" value="LysR_subst-bd"/>
</dbReference>
<dbReference type="InterPro" id="IPR036388">
    <property type="entry name" value="WH-like_DNA-bd_sf"/>
</dbReference>
<name>A0ABT4TH16_9ACTN</name>
<sequence length="307" mass="33739">MSEPPAPPRFSLRQLAYFVAIAEAGTLTEAAERLHISQPAVSLALNDLERALKVQLCVRRKAHGVTLTPSGTSLLVRARRLLREAEELEAEASGGGALTGVLSLGCYVTLAPTVLPPLLQGFASLHPEVTVDFAEDTQDVLQRRLLRGELDLAVLYDMDLMPEMERTVLFSVRPHILLPADHPMAGLTEVSLRALEAEPMVLLDAAPSSHHALSLFHRFGVTPRVRHRPTTFETARALIGRGMGYGVLVQRPANDRTYEGMHVVVKEIAEPVREEAVVLAWPRSMRLNRRAQEFVGHCRRNGPAPAS</sequence>
<dbReference type="PANTHER" id="PTHR30346:SF0">
    <property type="entry name" value="HCA OPERON TRANSCRIPTIONAL ACTIVATOR HCAR"/>
    <property type="match status" value="1"/>
</dbReference>
<dbReference type="Proteomes" id="UP001165685">
    <property type="component" value="Unassembled WGS sequence"/>
</dbReference>
<accession>A0ABT4TH16</accession>
<feature type="domain" description="HTH lysR-type" evidence="5">
    <location>
        <begin position="10"/>
        <end position="68"/>
    </location>
</feature>
<organism evidence="6 7">
    <name type="scientific">Nocardiopsis suaedae</name>
    <dbReference type="NCBI Taxonomy" id="3018444"/>
    <lineage>
        <taxon>Bacteria</taxon>
        <taxon>Bacillati</taxon>
        <taxon>Actinomycetota</taxon>
        <taxon>Actinomycetes</taxon>
        <taxon>Streptosporangiales</taxon>
        <taxon>Nocardiopsidaceae</taxon>
        <taxon>Nocardiopsis</taxon>
    </lineage>
</organism>
<dbReference type="PRINTS" id="PR00039">
    <property type="entry name" value="HTHLYSR"/>
</dbReference>
<dbReference type="PANTHER" id="PTHR30346">
    <property type="entry name" value="TRANSCRIPTIONAL DUAL REGULATOR HCAR-RELATED"/>
    <property type="match status" value="1"/>
</dbReference>
<dbReference type="Pfam" id="PF03466">
    <property type="entry name" value="LysR_substrate"/>
    <property type="match status" value="1"/>
</dbReference>
<dbReference type="RefSeq" id="WP_270676486.1">
    <property type="nucleotide sequence ID" value="NZ_JAQFWP010000007.1"/>
</dbReference>
<dbReference type="Gene3D" id="3.40.190.10">
    <property type="entry name" value="Periplasmic binding protein-like II"/>
    <property type="match status" value="2"/>
</dbReference>
<keyword evidence="3" id="KW-0238">DNA-binding</keyword>
<keyword evidence="2" id="KW-0805">Transcription regulation</keyword>
<reference evidence="6" key="1">
    <citation type="submission" date="2023-01" db="EMBL/GenBank/DDBJ databases">
        <title>Draft genome sequence of Nocardiopsis sp. LSu2-4 isolated from halophytes.</title>
        <authorList>
            <person name="Duangmal K."/>
            <person name="Chantavorakit T."/>
        </authorList>
    </citation>
    <scope>NUCLEOTIDE SEQUENCE</scope>
    <source>
        <strain evidence="6">LSu2-4</strain>
    </source>
</reference>
<keyword evidence="4" id="KW-0804">Transcription</keyword>
<evidence type="ECO:0000256" key="4">
    <source>
        <dbReference type="ARBA" id="ARBA00023163"/>
    </source>
</evidence>
<comment type="similarity">
    <text evidence="1">Belongs to the LysR transcriptional regulatory family.</text>
</comment>
<dbReference type="CDD" id="cd08412">
    <property type="entry name" value="PBP2_PAO1_like"/>
    <property type="match status" value="1"/>
</dbReference>
<keyword evidence="7" id="KW-1185">Reference proteome</keyword>
<protein>
    <submittedName>
        <fullName evidence="6">LysR family transcriptional regulator</fullName>
    </submittedName>
</protein>
<dbReference type="SUPFAM" id="SSF53850">
    <property type="entry name" value="Periplasmic binding protein-like II"/>
    <property type="match status" value="1"/>
</dbReference>
<evidence type="ECO:0000256" key="1">
    <source>
        <dbReference type="ARBA" id="ARBA00009437"/>
    </source>
</evidence>
<gene>
    <name evidence="6" type="ORF">O4U47_05705</name>
</gene>
<dbReference type="InterPro" id="IPR036390">
    <property type="entry name" value="WH_DNA-bd_sf"/>
</dbReference>
<dbReference type="Gene3D" id="1.10.10.10">
    <property type="entry name" value="Winged helix-like DNA-binding domain superfamily/Winged helix DNA-binding domain"/>
    <property type="match status" value="1"/>
</dbReference>
<dbReference type="InterPro" id="IPR000847">
    <property type="entry name" value="LysR_HTH_N"/>
</dbReference>
<proteinExistence type="inferred from homology"/>
<comment type="caution">
    <text evidence="6">The sequence shown here is derived from an EMBL/GenBank/DDBJ whole genome shotgun (WGS) entry which is preliminary data.</text>
</comment>
<dbReference type="PROSITE" id="PS50931">
    <property type="entry name" value="HTH_LYSR"/>
    <property type="match status" value="1"/>
</dbReference>
<evidence type="ECO:0000256" key="2">
    <source>
        <dbReference type="ARBA" id="ARBA00023015"/>
    </source>
</evidence>
<evidence type="ECO:0000313" key="7">
    <source>
        <dbReference type="Proteomes" id="UP001165685"/>
    </source>
</evidence>
<dbReference type="Pfam" id="PF00126">
    <property type="entry name" value="HTH_1"/>
    <property type="match status" value="1"/>
</dbReference>
<evidence type="ECO:0000256" key="3">
    <source>
        <dbReference type="ARBA" id="ARBA00023125"/>
    </source>
</evidence>
<dbReference type="SUPFAM" id="SSF46785">
    <property type="entry name" value="Winged helix' DNA-binding domain"/>
    <property type="match status" value="1"/>
</dbReference>
<evidence type="ECO:0000259" key="5">
    <source>
        <dbReference type="PROSITE" id="PS50931"/>
    </source>
</evidence>
<evidence type="ECO:0000313" key="6">
    <source>
        <dbReference type="EMBL" id="MDA2803999.1"/>
    </source>
</evidence>